<evidence type="ECO:0000259" key="4">
    <source>
        <dbReference type="Pfam" id="PF18962"/>
    </source>
</evidence>
<dbReference type="InterPro" id="IPR000772">
    <property type="entry name" value="Ricin_B_lectin"/>
</dbReference>
<dbReference type="EMBL" id="BAABCW010000010">
    <property type="protein sequence ID" value="GAA3510876.1"/>
    <property type="molecule type" value="Genomic_DNA"/>
</dbReference>
<evidence type="ECO:0008006" key="7">
    <source>
        <dbReference type="Google" id="ProtNLM"/>
    </source>
</evidence>
<dbReference type="InterPro" id="IPR035992">
    <property type="entry name" value="Ricin_B-like_lectins"/>
</dbReference>
<feature type="chain" id="PRO_5046145227" description="T9SS C-terminal target domain-containing protein" evidence="2">
    <location>
        <begin position="25"/>
        <end position="624"/>
    </location>
</feature>
<feature type="signal peptide" evidence="2">
    <location>
        <begin position="1"/>
        <end position="24"/>
    </location>
</feature>
<dbReference type="Pfam" id="PF00652">
    <property type="entry name" value="Ricin_B_lectin"/>
    <property type="match status" value="1"/>
</dbReference>
<proteinExistence type="predicted"/>
<evidence type="ECO:0000259" key="3">
    <source>
        <dbReference type="Pfam" id="PF00652"/>
    </source>
</evidence>
<protein>
    <recommendedName>
        <fullName evidence="7">T9SS C-terminal target domain-containing protein</fullName>
    </recommendedName>
</protein>
<dbReference type="Proteomes" id="UP001500459">
    <property type="component" value="Unassembled WGS sequence"/>
</dbReference>
<name>A0ABP6UL94_9FLAO</name>
<comment type="caution">
    <text evidence="5">The sequence shown here is derived from an EMBL/GenBank/DDBJ whole genome shotgun (WGS) entry which is preliminary data.</text>
</comment>
<dbReference type="RefSeq" id="WP_344927987.1">
    <property type="nucleotide sequence ID" value="NZ_BAABCW010000010.1"/>
</dbReference>
<feature type="domain" description="Secretion system C-terminal sorting" evidence="4">
    <location>
        <begin position="554"/>
        <end position="622"/>
    </location>
</feature>
<dbReference type="InterPro" id="IPR026444">
    <property type="entry name" value="Secre_tail"/>
</dbReference>
<keyword evidence="6" id="KW-1185">Reference proteome</keyword>
<feature type="domain" description="Ricin B lectin" evidence="3">
    <location>
        <begin position="409"/>
        <end position="533"/>
    </location>
</feature>
<keyword evidence="1 2" id="KW-0732">Signal</keyword>
<sequence length="624" mass="69042">MKRKQLLFKITIPFLLGICGIINAQSIVSHDFNDGKLGPFESTNLNRMTFKDGALECTWKPSDYTGTGTSSKKTEFRADDNAYEFRQEFWTGFKVKVHDDVFATNTNNDMSFMQIWGFDETGANHYAMLKFDGRNGGALTWYHRNGGGSAGKSNFLVYPGFPRNRFVDIIIHVKLSSNGGIVQIWADGDLKLDISGQNMGWGEMDANGQINNSYSTPGSWGMYNYRNVPGYEQTYDSDRHYFDGYLDGETRTLTYDDLTLWNGPNGYDIVDPSDGTITPPSGCELPWITNNFTVSDNTVNYSSGAIDISCVDSVDITLDIKGEGNMETEDYINVYYKVDGGALRTIATHTDSFTTKSLEVSDINGDTIEIVIQAYTSYPGEVYTISNIKISENNTTTNGVNFQLVKRNATGFAIDGGSGAVAGRSVELYTNVQHNNLTWTEIDRGGGYYSYQKYNTNVCLDGGAGGANGQDVTLQPCNASDYGQHWQKIDAGARHYRLQKRGTNYSLDGGNGGDIDQNVYLWSSGSSNQNQHWRFDNANKNADADVKALNKIDIYPTLVSDLLTVNIPESESAWIHIANMAGQQIYSELKKGTTSVNLEHLETGVYLVKINNNGTTSITKIVKD</sequence>
<dbReference type="PROSITE" id="PS50231">
    <property type="entry name" value="RICIN_B_LECTIN"/>
    <property type="match status" value="1"/>
</dbReference>
<dbReference type="SUPFAM" id="SSF50370">
    <property type="entry name" value="Ricin B-like lectins"/>
    <property type="match status" value="1"/>
</dbReference>
<dbReference type="CDD" id="cd00161">
    <property type="entry name" value="beta-trefoil_Ricin-like"/>
    <property type="match status" value="1"/>
</dbReference>
<accession>A0ABP6UL94</accession>
<evidence type="ECO:0000313" key="6">
    <source>
        <dbReference type="Proteomes" id="UP001500459"/>
    </source>
</evidence>
<organism evidence="5 6">
    <name type="scientific">Aquimarina addita</name>
    <dbReference type="NCBI Taxonomy" id="870485"/>
    <lineage>
        <taxon>Bacteria</taxon>
        <taxon>Pseudomonadati</taxon>
        <taxon>Bacteroidota</taxon>
        <taxon>Flavobacteriia</taxon>
        <taxon>Flavobacteriales</taxon>
        <taxon>Flavobacteriaceae</taxon>
        <taxon>Aquimarina</taxon>
    </lineage>
</organism>
<evidence type="ECO:0000313" key="5">
    <source>
        <dbReference type="EMBL" id="GAA3510876.1"/>
    </source>
</evidence>
<dbReference type="Pfam" id="PF18962">
    <property type="entry name" value="Por_Secre_tail"/>
    <property type="match status" value="1"/>
</dbReference>
<dbReference type="Gene3D" id="2.80.10.50">
    <property type="match status" value="1"/>
</dbReference>
<gene>
    <name evidence="5" type="ORF">GCM10022393_25650</name>
</gene>
<reference evidence="6" key="1">
    <citation type="journal article" date="2019" name="Int. J. Syst. Evol. Microbiol.">
        <title>The Global Catalogue of Microorganisms (GCM) 10K type strain sequencing project: providing services to taxonomists for standard genome sequencing and annotation.</title>
        <authorList>
            <consortium name="The Broad Institute Genomics Platform"/>
            <consortium name="The Broad Institute Genome Sequencing Center for Infectious Disease"/>
            <person name="Wu L."/>
            <person name="Ma J."/>
        </authorList>
    </citation>
    <scope>NUCLEOTIDE SEQUENCE [LARGE SCALE GENOMIC DNA]</scope>
    <source>
        <strain evidence="6">JCM 17106</strain>
    </source>
</reference>
<dbReference type="NCBIfam" id="TIGR04183">
    <property type="entry name" value="Por_Secre_tail"/>
    <property type="match status" value="1"/>
</dbReference>
<evidence type="ECO:0000256" key="2">
    <source>
        <dbReference type="SAM" id="SignalP"/>
    </source>
</evidence>
<evidence type="ECO:0000256" key="1">
    <source>
        <dbReference type="ARBA" id="ARBA00022729"/>
    </source>
</evidence>